<keyword evidence="2" id="KW-1133">Transmembrane helix</keyword>
<reference evidence="3 4" key="1">
    <citation type="journal article" date="2019" name="Int. J. Syst. Evol. Microbiol.">
        <title>The Global Catalogue of Microorganisms (GCM) 10K type strain sequencing project: providing services to taxonomists for standard genome sequencing and annotation.</title>
        <authorList>
            <consortium name="The Broad Institute Genomics Platform"/>
            <consortium name="The Broad Institute Genome Sequencing Center for Infectious Disease"/>
            <person name="Wu L."/>
            <person name="Ma J."/>
        </authorList>
    </citation>
    <scope>NUCLEOTIDE SEQUENCE [LARGE SCALE GENOMIC DNA]</scope>
    <source>
        <strain evidence="3 4">JCM 15914</strain>
    </source>
</reference>
<evidence type="ECO:0008006" key="5">
    <source>
        <dbReference type="Google" id="ProtNLM"/>
    </source>
</evidence>
<feature type="region of interest" description="Disordered" evidence="1">
    <location>
        <begin position="1"/>
        <end position="27"/>
    </location>
</feature>
<evidence type="ECO:0000313" key="3">
    <source>
        <dbReference type="EMBL" id="GAA2112845.1"/>
    </source>
</evidence>
<dbReference type="EMBL" id="BAAAQA010000008">
    <property type="protein sequence ID" value="GAA2112845.1"/>
    <property type="molecule type" value="Genomic_DNA"/>
</dbReference>
<feature type="transmembrane region" description="Helical" evidence="2">
    <location>
        <begin position="132"/>
        <end position="157"/>
    </location>
</feature>
<keyword evidence="2" id="KW-0472">Membrane</keyword>
<evidence type="ECO:0000256" key="1">
    <source>
        <dbReference type="SAM" id="MobiDB-lite"/>
    </source>
</evidence>
<evidence type="ECO:0000313" key="4">
    <source>
        <dbReference type="Proteomes" id="UP001500166"/>
    </source>
</evidence>
<dbReference type="Proteomes" id="UP001500166">
    <property type="component" value="Unassembled WGS sequence"/>
</dbReference>
<feature type="transmembrane region" description="Helical" evidence="2">
    <location>
        <begin position="163"/>
        <end position="182"/>
    </location>
</feature>
<name>A0ABN2XI66_9MICC</name>
<comment type="caution">
    <text evidence="3">The sequence shown here is derived from an EMBL/GenBank/DDBJ whole genome shotgun (WGS) entry which is preliminary data.</text>
</comment>
<keyword evidence="2" id="KW-0812">Transmembrane</keyword>
<keyword evidence="4" id="KW-1185">Reference proteome</keyword>
<dbReference type="RefSeq" id="WP_016996184.1">
    <property type="nucleotide sequence ID" value="NZ_BAAAQA010000008.1"/>
</dbReference>
<feature type="transmembrane region" description="Helical" evidence="2">
    <location>
        <begin position="44"/>
        <end position="62"/>
    </location>
</feature>
<accession>A0ABN2XI66</accession>
<gene>
    <name evidence="3" type="ORF">GCM10009824_09130</name>
</gene>
<protein>
    <recommendedName>
        <fullName evidence="5">DUF1648 domain-containing protein</fullName>
    </recommendedName>
</protein>
<evidence type="ECO:0000256" key="2">
    <source>
        <dbReference type="SAM" id="Phobius"/>
    </source>
</evidence>
<sequence>MTDSRDAPRERTRNRAQDLDGDQPITTFRERPQPNFALDPFHRVLLLVSMISAVALPVYFFLRYSGAQGDFALHYDFTGDVTREGSFQEAAIILVLLSLLTIGCGVLTRYPRVFNFPVTLTRDNVQRQYKNAVQMLVWVVAGMAAVLAIMVGGWLGILSADLMWLPLAAMGIVLIVFIRRMVKLR</sequence>
<proteinExistence type="predicted"/>
<feature type="transmembrane region" description="Helical" evidence="2">
    <location>
        <begin position="90"/>
        <end position="111"/>
    </location>
</feature>
<organism evidence="3 4">
    <name type="scientific">Kocuria atrinae</name>
    <dbReference type="NCBI Taxonomy" id="592377"/>
    <lineage>
        <taxon>Bacteria</taxon>
        <taxon>Bacillati</taxon>
        <taxon>Actinomycetota</taxon>
        <taxon>Actinomycetes</taxon>
        <taxon>Micrococcales</taxon>
        <taxon>Micrococcaceae</taxon>
        <taxon>Kocuria</taxon>
    </lineage>
</organism>
<feature type="compositionally biased region" description="Basic and acidic residues" evidence="1">
    <location>
        <begin position="1"/>
        <end position="18"/>
    </location>
</feature>